<sequence>MFIILGYVSIALIQLYRQCRRQRHYASVMLRAVRNGSVLVQRGKTAQHGSVGALLNSSLLSCTKSYKETQLLCDEDLAVSVVSPKQKVDLSGWTSYLDLHPAQDGSNSVVALLEAGRPDNLDTFLTSTMQVPLAYQVHVLKHGCPIAWKSGSPFGIILHCSYNDFVLLCDAFGQGHLTLDEDLELYKMLTVTTVGRPRNLKRPSSEALVVSVDQNNSLATVPLTTASSDPLVYAGTNHTSFMSGSNDSVVYSSPERKPRSVSETVTTNVVSSVSTAVSSERGLEFTAIQTQKLNGDASPIRRAADKESSESINSNGVSAREQEVHGRARNGTSSDSQEQGTQGTAGGSFSSSMVSDESLASGMSPQSKAESSEALNKSLQSLSTASRGKSPQHDPASYGSDHDLDVSGKADKTDGNDTQVFFLPESPVVKLSEATETITKSVASSSESLKTQQSSTSSPEKSSPSKSPANGSISANGTHKPKDTNATNSVNGANSANAAGDSSQDKKFSKPPNVVVYCGNKDTARKFELIKTGLEQCINTDAYTVYLLPHEEFISLPWEDNCAALIISHDYLHDNIGKKCVDYLLKGGKVISFGSSMEAEFVVRKEVQKRPSILQFGLEKWKNVSAIQGKYHYVRNKLKKDNSSMDTLVVDSKTGDPLVVQLMLSAKHGNGRAIFSQLFLERDAAEMAADSKTFSSLKQSNAERLQVLRHLLSLLDLDTSVAPPPPLTPCYILAQDQALTKSLLDIIASRMKQGVIKSRSLSLKFVSLKSGSAALKATSDTLPVVNDLAPSSGDKLPMTYFDPQVYWSHLTSSVLGRVVFHTDVIPTTMSIFEGIQFSIPEKLGVIAVAGRQTSGKGRGGNTWLSPEGCAMFTMPLQVPVDSTLGQRVSFLQHIAAFAVVHAIRTMPGYESLDIRLKWPNDIYFGSKMKLGGVLVTSTVMGSTMHAMIGCGVNVSNSQPTICVNDIIQLHNAERGSNLTTLSTSQVLATAVSAMETTLTQFQKKGHLDFCQQYYKYWLHSGAHVRVESEGNAEVEVTGLDDYGFLRVVNSQGQQLSVQPDGNSFDMLRNLIATKRE</sequence>
<dbReference type="InterPro" id="IPR004143">
    <property type="entry name" value="BPL_LPL_catalytic"/>
</dbReference>
<dbReference type="Gene3D" id="3.30.930.10">
    <property type="entry name" value="Bira Bifunctional Protein, Domain 2"/>
    <property type="match status" value="1"/>
</dbReference>
<evidence type="ECO:0000256" key="2">
    <source>
        <dbReference type="ARBA" id="ARBA00022598"/>
    </source>
</evidence>
<feature type="domain" description="BPL/LPL catalytic" evidence="4">
    <location>
        <begin position="798"/>
        <end position="1002"/>
    </location>
</feature>
<dbReference type="InterPro" id="IPR045864">
    <property type="entry name" value="aa-tRNA-synth_II/BPL/LPL"/>
</dbReference>
<evidence type="ECO:0000259" key="4">
    <source>
        <dbReference type="PROSITE" id="PS51733"/>
    </source>
</evidence>
<dbReference type="PANTHER" id="PTHR12835">
    <property type="entry name" value="BIOTIN PROTEIN LIGASE"/>
    <property type="match status" value="1"/>
</dbReference>
<dbReference type="AlphaFoldDB" id="A0AAN9GGJ7"/>
<evidence type="ECO:0000256" key="1">
    <source>
        <dbReference type="ARBA" id="ARBA00009934"/>
    </source>
</evidence>
<comment type="similarity">
    <text evidence="1">Belongs to the biotin--protein ligase family.</text>
</comment>
<comment type="caution">
    <text evidence="5">The sequence shown here is derived from an EMBL/GenBank/DDBJ whole genome shotgun (WGS) entry which is preliminary data.</text>
</comment>
<protein>
    <recommendedName>
        <fullName evidence="4">BPL/LPL catalytic domain-containing protein</fullName>
    </recommendedName>
</protein>
<dbReference type="InterPro" id="IPR003142">
    <property type="entry name" value="BPL_C"/>
</dbReference>
<organism evidence="5 6">
    <name type="scientific">Littorina saxatilis</name>
    <dbReference type="NCBI Taxonomy" id="31220"/>
    <lineage>
        <taxon>Eukaryota</taxon>
        <taxon>Metazoa</taxon>
        <taxon>Spiralia</taxon>
        <taxon>Lophotrochozoa</taxon>
        <taxon>Mollusca</taxon>
        <taxon>Gastropoda</taxon>
        <taxon>Caenogastropoda</taxon>
        <taxon>Littorinimorpha</taxon>
        <taxon>Littorinoidea</taxon>
        <taxon>Littorinidae</taxon>
        <taxon>Littorina</taxon>
    </lineage>
</organism>
<dbReference type="Proteomes" id="UP001374579">
    <property type="component" value="Unassembled WGS sequence"/>
</dbReference>
<feature type="region of interest" description="Disordered" evidence="3">
    <location>
        <begin position="296"/>
        <end position="419"/>
    </location>
</feature>
<feature type="compositionally biased region" description="Basic and acidic residues" evidence="3">
    <location>
        <begin position="400"/>
        <end position="415"/>
    </location>
</feature>
<dbReference type="Pfam" id="PF02237">
    <property type="entry name" value="BPL_C"/>
    <property type="match status" value="1"/>
</dbReference>
<dbReference type="GO" id="GO:0004077">
    <property type="term" value="F:biotin--[biotin carboxyl-carrier protein] ligase activity"/>
    <property type="evidence" value="ECO:0007669"/>
    <property type="project" value="InterPro"/>
</dbReference>
<dbReference type="CDD" id="cd16442">
    <property type="entry name" value="BPL"/>
    <property type="match status" value="1"/>
</dbReference>
<gene>
    <name evidence="5" type="ORF">V1264_015243</name>
</gene>
<keyword evidence="2" id="KW-0436">Ligase</keyword>
<feature type="compositionally biased region" description="Polar residues" evidence="3">
    <location>
        <begin position="361"/>
        <end position="389"/>
    </location>
</feature>
<evidence type="ECO:0000313" key="5">
    <source>
        <dbReference type="EMBL" id="KAK7107296.1"/>
    </source>
</evidence>
<keyword evidence="6" id="KW-1185">Reference proteome</keyword>
<feature type="compositionally biased region" description="Low complexity" evidence="3">
    <location>
        <begin position="484"/>
        <end position="500"/>
    </location>
</feature>
<evidence type="ECO:0000256" key="3">
    <source>
        <dbReference type="SAM" id="MobiDB-lite"/>
    </source>
</evidence>
<evidence type="ECO:0000313" key="6">
    <source>
        <dbReference type="Proteomes" id="UP001374579"/>
    </source>
</evidence>
<proteinExistence type="inferred from homology"/>
<dbReference type="EMBL" id="JBAMIC010000004">
    <property type="protein sequence ID" value="KAK7107296.1"/>
    <property type="molecule type" value="Genomic_DNA"/>
</dbReference>
<accession>A0AAN9GGJ7</accession>
<dbReference type="PANTHER" id="PTHR12835:SF5">
    <property type="entry name" value="BIOTIN--PROTEIN LIGASE"/>
    <property type="match status" value="1"/>
</dbReference>
<feature type="compositionally biased region" description="Low complexity" evidence="3">
    <location>
        <begin position="444"/>
        <end position="468"/>
    </location>
</feature>
<reference evidence="5 6" key="1">
    <citation type="submission" date="2024-02" db="EMBL/GenBank/DDBJ databases">
        <title>Chromosome-scale genome assembly of the rough periwinkle Littorina saxatilis.</title>
        <authorList>
            <person name="De Jode A."/>
            <person name="Faria R."/>
            <person name="Formenti G."/>
            <person name="Sims Y."/>
            <person name="Smith T.P."/>
            <person name="Tracey A."/>
            <person name="Wood J.M.D."/>
            <person name="Zagrodzka Z.B."/>
            <person name="Johannesson K."/>
            <person name="Butlin R.K."/>
            <person name="Leder E.H."/>
        </authorList>
    </citation>
    <scope>NUCLEOTIDE SEQUENCE [LARGE SCALE GENOMIC DNA]</scope>
    <source>
        <strain evidence="5">Snail1</strain>
        <tissue evidence="5">Muscle</tissue>
    </source>
</reference>
<dbReference type="InterPro" id="IPR004408">
    <property type="entry name" value="Biotin_CoA_COase_ligase"/>
</dbReference>
<dbReference type="PROSITE" id="PS51733">
    <property type="entry name" value="BPL_LPL_CATALYTIC"/>
    <property type="match status" value="1"/>
</dbReference>
<feature type="region of interest" description="Disordered" evidence="3">
    <location>
        <begin position="244"/>
        <end position="263"/>
    </location>
</feature>
<feature type="compositionally biased region" description="Polar residues" evidence="3">
    <location>
        <begin position="330"/>
        <end position="355"/>
    </location>
</feature>
<dbReference type="Pfam" id="PF03099">
    <property type="entry name" value="BPL_LplA_LipB"/>
    <property type="match status" value="1"/>
</dbReference>
<dbReference type="GO" id="GO:0005737">
    <property type="term" value="C:cytoplasm"/>
    <property type="evidence" value="ECO:0007669"/>
    <property type="project" value="TreeGrafter"/>
</dbReference>
<dbReference type="SUPFAM" id="SSF55681">
    <property type="entry name" value="Class II aaRS and biotin synthetases"/>
    <property type="match status" value="1"/>
</dbReference>
<feature type="region of interest" description="Disordered" evidence="3">
    <location>
        <begin position="440"/>
        <end position="509"/>
    </location>
</feature>
<name>A0AAN9GGJ7_9CAEN</name>
<dbReference type="NCBIfam" id="TIGR00121">
    <property type="entry name" value="birA_ligase"/>
    <property type="match status" value="1"/>
</dbReference>